<sequence>MKIASLLARIRPEEADLVAADLARIPGVSLHGVAPDGGRLVVMVEDGEGYAVSDSILAVSITPRVLGTTLAYEYTDEDATLAEINDAFAKSRAKQEENRS</sequence>
<dbReference type="RefSeq" id="WP_345926015.1">
    <property type="nucleotide sequence ID" value="NZ_JBDIVF010000002.1"/>
</dbReference>
<proteinExistence type="inferred from homology"/>
<comment type="subcellular location">
    <subcellularLocation>
        <location evidence="1">Cytoplasm</location>
    </subcellularLocation>
</comment>
<dbReference type="Gene3D" id="3.30.70.920">
    <property type="match status" value="1"/>
</dbReference>
<evidence type="ECO:0000313" key="2">
    <source>
        <dbReference type="EMBL" id="MET1490712.1"/>
    </source>
</evidence>
<organism evidence="2 3">
    <name type="scientific">Uliginosibacterium paludis</name>
    <dbReference type="NCBI Taxonomy" id="1615952"/>
    <lineage>
        <taxon>Bacteria</taxon>
        <taxon>Pseudomonadati</taxon>
        <taxon>Pseudomonadota</taxon>
        <taxon>Betaproteobacteria</taxon>
        <taxon>Rhodocyclales</taxon>
        <taxon>Zoogloeaceae</taxon>
        <taxon>Uliginosibacterium</taxon>
    </lineage>
</organism>
<dbReference type="EMBL" id="JBEWLZ010000007">
    <property type="protein sequence ID" value="MET1490712.1"/>
    <property type="molecule type" value="Genomic_DNA"/>
</dbReference>
<gene>
    <name evidence="1" type="primary">napD</name>
    <name evidence="2" type="ORF">ABVT11_12820</name>
</gene>
<keyword evidence="3" id="KW-1185">Reference proteome</keyword>
<accession>A0ABV2CTB2</accession>
<comment type="function">
    <text evidence="1">Chaperone for NapA, the catalytic subunit of the periplasmic nitrate reductase. It binds directly and specifically to the twin-arginine signal peptide of NapA, preventing premature interaction with the Tat translocase and premature export.</text>
</comment>
<dbReference type="HAMAP" id="MF_02200">
    <property type="entry name" value="NapD"/>
    <property type="match status" value="1"/>
</dbReference>
<comment type="similarity">
    <text evidence="1">Belongs to the NapD family.</text>
</comment>
<keyword evidence="1" id="KW-0963">Cytoplasm</keyword>
<evidence type="ECO:0000313" key="3">
    <source>
        <dbReference type="Proteomes" id="UP001548590"/>
    </source>
</evidence>
<protein>
    <recommendedName>
        <fullName evidence="1">Chaperone NapD</fullName>
    </recommendedName>
    <alternativeName>
        <fullName evidence="1">NapA signal peptide-binding chaperone NapD</fullName>
    </alternativeName>
</protein>
<evidence type="ECO:0000256" key="1">
    <source>
        <dbReference type="HAMAP-Rule" id="MF_02200"/>
    </source>
</evidence>
<name>A0ABV2CTB2_9RHOO</name>
<dbReference type="InterPro" id="IPR005623">
    <property type="entry name" value="Chaperone_NapD_NO3_reduct"/>
</dbReference>
<dbReference type="Proteomes" id="UP001548590">
    <property type="component" value="Unassembled WGS sequence"/>
</dbReference>
<dbReference type="Pfam" id="PF03927">
    <property type="entry name" value="NapD"/>
    <property type="match status" value="1"/>
</dbReference>
<reference evidence="2 3" key="1">
    <citation type="submission" date="2024-07" db="EMBL/GenBank/DDBJ databases">
        <title>Uliginosibacterium paludis KCTC:42655.</title>
        <authorList>
            <person name="Kim M.K."/>
        </authorList>
    </citation>
    <scope>NUCLEOTIDE SEQUENCE [LARGE SCALE GENOMIC DNA]</scope>
    <source>
        <strain evidence="2 3">KCTC 42655</strain>
    </source>
</reference>
<comment type="caution">
    <text evidence="2">The sequence shown here is derived from an EMBL/GenBank/DDBJ whole genome shotgun (WGS) entry which is preliminary data.</text>
</comment>
<keyword evidence="1" id="KW-0143">Chaperone</keyword>
<comment type="subunit">
    <text evidence="1">Interacts with the cytoplasmic NapA precursor.</text>
</comment>